<feature type="domain" description="Disease resistance protein winged helix" evidence="9">
    <location>
        <begin position="404"/>
        <end position="471"/>
    </location>
</feature>
<dbReference type="OrthoDB" id="1867717at2759"/>
<dbReference type="InterPro" id="IPR002182">
    <property type="entry name" value="NB-ARC"/>
</dbReference>
<evidence type="ECO:0000259" key="8">
    <source>
        <dbReference type="Pfam" id="PF18052"/>
    </source>
</evidence>
<dbReference type="Pfam" id="PF23559">
    <property type="entry name" value="WHD_DRP"/>
    <property type="match status" value="1"/>
</dbReference>
<dbReference type="SUPFAM" id="SSF52540">
    <property type="entry name" value="P-loop containing nucleoside triphosphate hydrolases"/>
    <property type="match status" value="1"/>
</dbReference>
<keyword evidence="3" id="KW-0677">Repeat</keyword>
<dbReference type="ExpressionAtlas" id="A0A2K2CF36">
    <property type="expression patterns" value="baseline"/>
</dbReference>
<evidence type="ECO:0000256" key="4">
    <source>
        <dbReference type="ARBA" id="ARBA00022741"/>
    </source>
</evidence>
<comment type="similarity">
    <text evidence="1">Belongs to the disease resistance NB-LRR family.</text>
</comment>
<keyword evidence="4" id="KW-0547">Nucleotide-binding</keyword>
<feature type="domain" description="NB-ARC" evidence="7">
    <location>
        <begin position="171"/>
        <end position="325"/>
    </location>
</feature>
<dbReference type="InParanoid" id="A0A2K2CF36"/>
<organism evidence="11">
    <name type="scientific">Brachypodium distachyon</name>
    <name type="common">Purple false brome</name>
    <name type="synonym">Trachynia distachya</name>
    <dbReference type="NCBI Taxonomy" id="15368"/>
    <lineage>
        <taxon>Eukaryota</taxon>
        <taxon>Viridiplantae</taxon>
        <taxon>Streptophyta</taxon>
        <taxon>Embryophyta</taxon>
        <taxon>Tracheophyta</taxon>
        <taxon>Spermatophyta</taxon>
        <taxon>Magnoliopsida</taxon>
        <taxon>Liliopsida</taxon>
        <taxon>Poales</taxon>
        <taxon>Poaceae</taxon>
        <taxon>BOP clade</taxon>
        <taxon>Pooideae</taxon>
        <taxon>Stipodae</taxon>
        <taxon>Brachypodieae</taxon>
        <taxon>Brachypodium</taxon>
    </lineage>
</organism>
<dbReference type="Pfam" id="PF18052">
    <property type="entry name" value="Rx_N"/>
    <property type="match status" value="1"/>
</dbReference>
<dbReference type="Gene3D" id="3.80.10.10">
    <property type="entry name" value="Ribonuclease Inhibitor"/>
    <property type="match status" value="1"/>
</dbReference>
<dbReference type="Pfam" id="PF23598">
    <property type="entry name" value="LRR_14"/>
    <property type="match status" value="1"/>
</dbReference>
<dbReference type="Proteomes" id="UP000008810">
    <property type="component" value="Chromosome 5"/>
</dbReference>
<evidence type="ECO:0000256" key="3">
    <source>
        <dbReference type="ARBA" id="ARBA00022737"/>
    </source>
</evidence>
<proteinExistence type="inferred from homology"/>
<evidence type="ECO:0008006" key="14">
    <source>
        <dbReference type="Google" id="ProtNLM"/>
    </source>
</evidence>
<dbReference type="InterPro" id="IPR041118">
    <property type="entry name" value="Rx_N"/>
</dbReference>
<dbReference type="GO" id="GO:0098542">
    <property type="term" value="P:defense response to other organism"/>
    <property type="evidence" value="ECO:0000318"/>
    <property type="project" value="GO_Central"/>
</dbReference>
<dbReference type="Gene3D" id="1.20.5.4130">
    <property type="match status" value="1"/>
</dbReference>
<evidence type="ECO:0000259" key="7">
    <source>
        <dbReference type="Pfam" id="PF00931"/>
    </source>
</evidence>
<gene>
    <name evidence="11" type="ORF">BRADI_5g02786v3</name>
</gene>
<evidence type="ECO:0000259" key="9">
    <source>
        <dbReference type="Pfam" id="PF23559"/>
    </source>
</evidence>
<keyword evidence="13" id="KW-1185">Reference proteome</keyword>
<sequence length="792" mass="89903">MLPSMEGVNAGPSDIKFLRKELEAMHAFLLVMSDVEQPDEQAKIRVKAVRDLSYDIEDNIDKFMQLVEPESSSNDSGFMDLISKCKRKVKDIKTRHEIAKEVKHIKDQVKEVSERYARYTIDGFSAKPRNAKVDPRVMAVIKDASELVGIDGPRDELVRYLGQDGDESTRHLKFVSLVGYGGLGKITLANQVYQKLGANFECQAMVSISRDPDMTKILSSVLSQISNGGKIHGRSGDQQAKISQIREFLENKWYLIVIDDIWDVPTWRILECALFKNRCGSRIMITTRINDVAKSCCSSIGDLVYKMKPLNKDDSKKLFYKRIFGSEENCPFDFKEASADILKKCGGLPLAINSISSLLATRQTKEEWDQVRCSIGFAKGQSSEIEAMNYILSLSYFELPHYLRNYKIRRERLVRRWISEGLIRGEDGEDLAELGDVYFHELVNRSLIQPVDIGYDGKACYCRVHDIILDFLISKCADENFCTLLGSHSNLTNLSDNKVRRLSLMGDGDESNVIKPHELDLSHVRSIGAFGYGFGKQIPFFLKSDALRVLDLEGCFGLEEHHLKNIARFSQLRYLNIYDTGISKLPGQIGDLQYLETLNAFDDSLDALPETISRLQRLMHLSVSRFTRELWNINVLRQSLKFVQELGELTKLRMLTVNWDADEIEGHKLVSYKEKLASSLCKLDACNLHTLHIYLDLGEKDGLLGDDPFIPALNSIREIHLFGGQIFWMTKWLVTLANLQKLTIYVALIEPQDLQMIGHIPTLSSIWMSMEPASSPAEDFNSCRSLQSNAMI</sequence>
<evidence type="ECO:0000313" key="13">
    <source>
        <dbReference type="Proteomes" id="UP000008810"/>
    </source>
</evidence>
<evidence type="ECO:0000259" key="10">
    <source>
        <dbReference type="Pfam" id="PF23598"/>
    </source>
</evidence>
<evidence type="ECO:0000313" key="11">
    <source>
        <dbReference type="EMBL" id="PNT60640.1"/>
    </source>
</evidence>
<dbReference type="InterPro" id="IPR027417">
    <property type="entry name" value="P-loop_NTPase"/>
</dbReference>
<name>A0A2K2CF36_BRADI</name>
<dbReference type="InterPro" id="IPR058922">
    <property type="entry name" value="WHD_DRP"/>
</dbReference>
<keyword evidence="2" id="KW-0433">Leucine-rich repeat</keyword>
<dbReference type="InterPro" id="IPR032675">
    <property type="entry name" value="LRR_dom_sf"/>
</dbReference>
<evidence type="ECO:0000256" key="1">
    <source>
        <dbReference type="ARBA" id="ARBA00008894"/>
    </source>
</evidence>
<evidence type="ECO:0000256" key="5">
    <source>
        <dbReference type="ARBA" id="ARBA00022821"/>
    </source>
</evidence>
<evidence type="ECO:0000256" key="6">
    <source>
        <dbReference type="ARBA" id="ARBA00023054"/>
    </source>
</evidence>
<dbReference type="Gene3D" id="1.10.8.430">
    <property type="entry name" value="Helical domain of apoptotic protease-activating factors"/>
    <property type="match status" value="1"/>
</dbReference>
<dbReference type="CDD" id="cd14798">
    <property type="entry name" value="RX-CC_like"/>
    <property type="match status" value="1"/>
</dbReference>
<reference evidence="12" key="3">
    <citation type="submission" date="2018-08" db="UniProtKB">
        <authorList>
            <consortium name="EnsemblPlants"/>
        </authorList>
    </citation>
    <scope>IDENTIFICATION</scope>
    <source>
        <strain evidence="12">cv. Bd21</strain>
    </source>
</reference>
<feature type="domain" description="Disease resistance N-terminal" evidence="8">
    <location>
        <begin position="13"/>
        <end position="75"/>
    </location>
</feature>
<dbReference type="EnsemblPlants" id="PNT60640">
    <property type="protein sequence ID" value="PNT60640"/>
    <property type="gene ID" value="BRADI_5g02786v3"/>
</dbReference>
<accession>A0A2K2CF36</accession>
<dbReference type="InterPro" id="IPR055414">
    <property type="entry name" value="LRR_R13L4/SHOC2-like"/>
</dbReference>
<dbReference type="Gramene" id="PNT60640">
    <property type="protein sequence ID" value="PNT60640"/>
    <property type="gene ID" value="BRADI_5g02786v3"/>
</dbReference>
<dbReference type="Pfam" id="PF00931">
    <property type="entry name" value="NB-ARC"/>
    <property type="match status" value="1"/>
</dbReference>
<keyword evidence="5" id="KW-0611">Plant defense</keyword>
<dbReference type="PRINTS" id="PR00364">
    <property type="entry name" value="DISEASERSIST"/>
</dbReference>
<reference evidence="11" key="2">
    <citation type="submission" date="2017-06" db="EMBL/GenBank/DDBJ databases">
        <title>WGS assembly of Brachypodium distachyon.</title>
        <authorList>
            <consortium name="The International Brachypodium Initiative"/>
            <person name="Lucas S."/>
            <person name="Harmon-Smith M."/>
            <person name="Lail K."/>
            <person name="Tice H."/>
            <person name="Grimwood J."/>
            <person name="Bruce D."/>
            <person name="Barry K."/>
            <person name="Shu S."/>
            <person name="Lindquist E."/>
            <person name="Wang M."/>
            <person name="Pitluck S."/>
            <person name="Vogel J.P."/>
            <person name="Garvin D.F."/>
            <person name="Mockler T.C."/>
            <person name="Schmutz J."/>
            <person name="Rokhsar D."/>
            <person name="Bevan M.W."/>
        </authorList>
    </citation>
    <scope>NUCLEOTIDE SEQUENCE</scope>
    <source>
        <strain evidence="11">Bd21</strain>
    </source>
</reference>
<reference evidence="11 12" key="1">
    <citation type="journal article" date="2010" name="Nature">
        <title>Genome sequencing and analysis of the model grass Brachypodium distachyon.</title>
        <authorList>
            <consortium name="International Brachypodium Initiative"/>
        </authorList>
    </citation>
    <scope>NUCLEOTIDE SEQUENCE [LARGE SCALE GENOMIC DNA]</scope>
    <source>
        <strain evidence="11 12">Bd21</strain>
    </source>
</reference>
<dbReference type="InterPro" id="IPR038005">
    <property type="entry name" value="RX-like_CC"/>
</dbReference>
<dbReference type="AlphaFoldDB" id="A0A2K2CF36"/>
<dbReference type="PANTHER" id="PTHR23155:SF901">
    <property type="entry name" value="DISEASE RESISTANCE PROTEIN RPM1"/>
    <property type="match status" value="1"/>
</dbReference>
<protein>
    <recommendedName>
        <fullName evidence="14">NB-ARC domain-containing protein</fullName>
    </recommendedName>
</protein>
<dbReference type="SUPFAM" id="SSF52058">
    <property type="entry name" value="L domain-like"/>
    <property type="match status" value="1"/>
</dbReference>
<keyword evidence="6" id="KW-0175">Coiled coil</keyword>
<evidence type="ECO:0000256" key="2">
    <source>
        <dbReference type="ARBA" id="ARBA00022614"/>
    </source>
</evidence>
<dbReference type="Gene3D" id="3.40.50.300">
    <property type="entry name" value="P-loop containing nucleotide triphosphate hydrolases"/>
    <property type="match status" value="1"/>
</dbReference>
<dbReference type="EMBL" id="CM000884">
    <property type="protein sequence ID" value="PNT60640.1"/>
    <property type="molecule type" value="Genomic_DNA"/>
</dbReference>
<dbReference type="InterPro" id="IPR042197">
    <property type="entry name" value="Apaf_helical"/>
</dbReference>
<dbReference type="PANTHER" id="PTHR23155">
    <property type="entry name" value="DISEASE RESISTANCE PROTEIN RP"/>
    <property type="match status" value="1"/>
</dbReference>
<dbReference type="InterPro" id="IPR044974">
    <property type="entry name" value="Disease_R_plants"/>
</dbReference>
<feature type="domain" description="Disease resistance R13L4/SHOC-2-like LRR" evidence="10">
    <location>
        <begin position="523"/>
        <end position="771"/>
    </location>
</feature>
<dbReference type="GO" id="GO:0043531">
    <property type="term" value="F:ADP binding"/>
    <property type="evidence" value="ECO:0007669"/>
    <property type="project" value="InterPro"/>
</dbReference>
<evidence type="ECO:0000313" key="12">
    <source>
        <dbReference type="EnsemblPlants" id="PNT60640"/>
    </source>
</evidence>